<evidence type="ECO:0000256" key="2">
    <source>
        <dbReference type="ARBA" id="ARBA00022741"/>
    </source>
</evidence>
<proteinExistence type="inferred from homology"/>
<dbReference type="RefSeq" id="WP_091451030.1">
    <property type="nucleotide sequence ID" value="NZ_FMZZ01000007.1"/>
</dbReference>
<dbReference type="Gene3D" id="3.30.590.20">
    <property type="match status" value="1"/>
</dbReference>
<accession>A0A1G6RX51</accession>
<gene>
    <name evidence="6" type="ORF">SAMN05216174_10747</name>
</gene>
<reference evidence="7" key="1">
    <citation type="submission" date="2016-10" db="EMBL/GenBank/DDBJ databases">
        <authorList>
            <person name="Varghese N."/>
            <person name="Submissions S."/>
        </authorList>
    </citation>
    <scope>NUCLEOTIDE SEQUENCE [LARGE SCALE GENOMIC DNA]</scope>
    <source>
        <strain evidence="7">IBRC-M 10403</strain>
    </source>
</reference>
<evidence type="ECO:0000313" key="7">
    <source>
        <dbReference type="Proteomes" id="UP000199501"/>
    </source>
</evidence>
<dbReference type="AlphaFoldDB" id="A0A1G6RX51"/>
<dbReference type="GO" id="GO:0005524">
    <property type="term" value="F:ATP binding"/>
    <property type="evidence" value="ECO:0007669"/>
    <property type="project" value="UniProtKB-KW"/>
</dbReference>
<name>A0A1G6RX51_9PSEU</name>
<protein>
    <recommendedName>
        <fullName evidence="5">Putative glutamate--cysteine ligase 2</fullName>
        <ecNumber evidence="5">6.3.2.2</ecNumber>
    </recommendedName>
    <alternativeName>
        <fullName evidence="5">Gamma-glutamylcysteine synthetase 2</fullName>
        <shortName evidence="5">GCS 2</shortName>
        <shortName evidence="5">Gamma-GCS 2</shortName>
    </alternativeName>
</protein>
<evidence type="ECO:0000313" key="6">
    <source>
        <dbReference type="EMBL" id="SDD08525.1"/>
    </source>
</evidence>
<evidence type="ECO:0000256" key="1">
    <source>
        <dbReference type="ARBA" id="ARBA00022598"/>
    </source>
</evidence>
<evidence type="ECO:0000256" key="5">
    <source>
        <dbReference type="HAMAP-Rule" id="MF_01609"/>
    </source>
</evidence>
<dbReference type="Proteomes" id="UP000199501">
    <property type="component" value="Unassembled WGS sequence"/>
</dbReference>
<dbReference type="InterPro" id="IPR006336">
    <property type="entry name" value="GCS2"/>
</dbReference>
<dbReference type="InterPro" id="IPR014746">
    <property type="entry name" value="Gln_synth/guanido_kin_cat_dom"/>
</dbReference>
<evidence type="ECO:0000256" key="3">
    <source>
        <dbReference type="ARBA" id="ARBA00022840"/>
    </source>
</evidence>
<dbReference type="GO" id="GO:0042398">
    <property type="term" value="P:modified amino acid biosynthetic process"/>
    <property type="evidence" value="ECO:0007669"/>
    <property type="project" value="InterPro"/>
</dbReference>
<dbReference type="EMBL" id="FMZZ01000007">
    <property type="protein sequence ID" value="SDD08525.1"/>
    <property type="molecule type" value="Genomic_DNA"/>
</dbReference>
<dbReference type="HAMAP" id="MF_01609">
    <property type="entry name" value="Glu_cys_ligase_2"/>
    <property type="match status" value="1"/>
</dbReference>
<dbReference type="InterPro" id="IPR011793">
    <property type="entry name" value="YbdK"/>
</dbReference>
<comment type="similarity">
    <text evidence="5">Belongs to the glutamate--cysteine ligase type 2 family. YbdK subfamily.</text>
</comment>
<dbReference type="GO" id="GO:0004357">
    <property type="term" value="F:glutamate-cysteine ligase activity"/>
    <property type="evidence" value="ECO:0007669"/>
    <property type="project" value="UniProtKB-EC"/>
</dbReference>
<keyword evidence="7" id="KW-1185">Reference proteome</keyword>
<keyword evidence="2 5" id="KW-0547">Nucleotide-binding</keyword>
<dbReference type="OrthoDB" id="9803842at2"/>
<dbReference type="SUPFAM" id="SSF55931">
    <property type="entry name" value="Glutamine synthetase/guanido kinase"/>
    <property type="match status" value="1"/>
</dbReference>
<dbReference type="PANTHER" id="PTHR36510:SF1">
    <property type="entry name" value="GLUTAMATE--CYSTEINE LIGASE 2-RELATED"/>
    <property type="match status" value="1"/>
</dbReference>
<evidence type="ECO:0000256" key="4">
    <source>
        <dbReference type="ARBA" id="ARBA00048819"/>
    </source>
</evidence>
<dbReference type="InterPro" id="IPR050141">
    <property type="entry name" value="GCL_type2/YbdK_subfam"/>
</dbReference>
<keyword evidence="1 5" id="KW-0436">Ligase</keyword>
<sequence>MRNKENQLATQGLTVGVEEEFLLVDDKGGLVYQGPEAIADHEKGADLKTEMMRCQVESATGICRGAKEIRDELAGLREQLARGAQEQGATLIACGTATHGQPDISTIGPGTRYHRIARHVGKFIFGGVTCGCHVHVGVEDRSTALAVANHLRPWLPTLLALCANSAFHEGEDTGYASVRHLLWGRWPSAGPPPYMDSPDQYEEIVQGLLATGAAMDRKMVYWDVRPSEAQPTVEIRVSDVAGTVEEATLLAVLVRCLVADALAAPEPAPRVPTEIIRAAQWRAAREGLAGEVPDPASGALRPVRSIVGDLVRDHAAELRATGELEFVESTLNWLNHNGDGAHRQREAYARTGGLDGVLRLLAEQTSLSQTVPG</sequence>
<dbReference type="STRING" id="1271860.SAMN05216174_10747"/>
<dbReference type="Pfam" id="PF04107">
    <property type="entry name" value="GCS2"/>
    <property type="match status" value="1"/>
</dbReference>
<comment type="catalytic activity">
    <reaction evidence="4 5">
        <text>L-cysteine + L-glutamate + ATP = gamma-L-glutamyl-L-cysteine + ADP + phosphate + H(+)</text>
        <dbReference type="Rhea" id="RHEA:13285"/>
        <dbReference type="ChEBI" id="CHEBI:15378"/>
        <dbReference type="ChEBI" id="CHEBI:29985"/>
        <dbReference type="ChEBI" id="CHEBI:30616"/>
        <dbReference type="ChEBI" id="CHEBI:35235"/>
        <dbReference type="ChEBI" id="CHEBI:43474"/>
        <dbReference type="ChEBI" id="CHEBI:58173"/>
        <dbReference type="ChEBI" id="CHEBI:456216"/>
        <dbReference type="EC" id="6.3.2.2"/>
    </reaction>
</comment>
<dbReference type="PANTHER" id="PTHR36510">
    <property type="entry name" value="GLUTAMATE--CYSTEINE LIGASE 2-RELATED"/>
    <property type="match status" value="1"/>
</dbReference>
<dbReference type="EC" id="6.3.2.2" evidence="5"/>
<dbReference type="NCBIfam" id="NF010041">
    <property type="entry name" value="PRK13517.1-1"/>
    <property type="match status" value="1"/>
</dbReference>
<dbReference type="NCBIfam" id="TIGR02050">
    <property type="entry name" value="gshA_cyan_rel"/>
    <property type="match status" value="1"/>
</dbReference>
<keyword evidence="3 5" id="KW-0067">ATP-binding</keyword>
<comment type="function">
    <text evidence="5">ATP-dependent carboxylate-amine ligase which exhibits weak glutamate--cysteine ligase activity.</text>
</comment>
<organism evidence="6 7">
    <name type="scientific">Actinokineospora iranica</name>
    <dbReference type="NCBI Taxonomy" id="1271860"/>
    <lineage>
        <taxon>Bacteria</taxon>
        <taxon>Bacillati</taxon>
        <taxon>Actinomycetota</taxon>
        <taxon>Actinomycetes</taxon>
        <taxon>Pseudonocardiales</taxon>
        <taxon>Pseudonocardiaceae</taxon>
        <taxon>Actinokineospora</taxon>
    </lineage>
</organism>